<keyword evidence="1" id="KW-0805">Transcription regulation</keyword>
<organism evidence="7 8">
    <name type="scientific">Phyllobacterium myrsinacearum</name>
    <dbReference type="NCBI Taxonomy" id="28101"/>
    <lineage>
        <taxon>Bacteria</taxon>
        <taxon>Pseudomonadati</taxon>
        <taxon>Pseudomonadota</taxon>
        <taxon>Alphaproteobacteria</taxon>
        <taxon>Hyphomicrobiales</taxon>
        <taxon>Phyllobacteriaceae</taxon>
        <taxon>Phyllobacterium</taxon>
    </lineage>
</organism>
<dbReference type="Gene3D" id="1.10.10.10">
    <property type="entry name" value="Winged helix-like DNA-binding domain superfamily/Winged helix DNA-binding domain"/>
    <property type="match status" value="1"/>
</dbReference>
<comment type="caution">
    <text evidence="7">The sequence shown here is derived from an EMBL/GenBank/DDBJ whole genome shotgun (WGS) entry which is preliminary data.</text>
</comment>
<dbReference type="InterPro" id="IPR014757">
    <property type="entry name" value="Tscrpt_reg_IclR_C"/>
</dbReference>
<evidence type="ECO:0000256" key="1">
    <source>
        <dbReference type="ARBA" id="ARBA00023015"/>
    </source>
</evidence>
<dbReference type="InterPro" id="IPR029016">
    <property type="entry name" value="GAF-like_dom_sf"/>
</dbReference>
<accession>A0A839EGT3</accession>
<dbReference type="Pfam" id="PF09339">
    <property type="entry name" value="HTH_IclR"/>
    <property type="match status" value="1"/>
</dbReference>
<evidence type="ECO:0000259" key="5">
    <source>
        <dbReference type="PROSITE" id="PS51077"/>
    </source>
</evidence>
<evidence type="ECO:0000256" key="3">
    <source>
        <dbReference type="ARBA" id="ARBA00023163"/>
    </source>
</evidence>
<sequence length="293" mass="32066">MWGSMEERIAAPASLSGSQSVDRALGLLSLVSYFGDQGGSLSEIVEQSGLNKPTTRRLLLALIRSGLVEQDVQTRRYYLGQEAYVLGTLATRRYGLLQIARDSLNILSAKTQDTSFLSIQRETYAVCLHREEGTYPIRTHALQAGYRHPLGVGGGSLAILSTMADDEIDIILAANEAVLLADYPNLAPLQIKEDIVKTREQGFALNPGRILANSWGIGVAIHFPDGRAAGALSIAAIDSRMQPARQQELAELMRTEAKKIEARLAHLQPLNDRPRRTSAPVVKSKPRPERMKA</sequence>
<dbReference type="PROSITE" id="PS51077">
    <property type="entry name" value="HTH_ICLR"/>
    <property type="match status" value="1"/>
</dbReference>
<evidence type="ECO:0000256" key="4">
    <source>
        <dbReference type="SAM" id="MobiDB-lite"/>
    </source>
</evidence>
<dbReference type="PANTHER" id="PTHR30136:SF39">
    <property type="entry name" value="TRANSCRIPTIONAL REGULATORY PROTEIN"/>
    <property type="match status" value="1"/>
</dbReference>
<feature type="region of interest" description="Disordered" evidence="4">
    <location>
        <begin position="267"/>
        <end position="293"/>
    </location>
</feature>
<reference evidence="7 8" key="1">
    <citation type="submission" date="2020-07" db="EMBL/GenBank/DDBJ databases">
        <title>Genomic Encyclopedia of Type Strains, Phase IV (KMG-V): Genome sequencing to study the core and pangenomes of soil and plant-associated prokaryotes.</title>
        <authorList>
            <person name="Whitman W."/>
        </authorList>
    </citation>
    <scope>NUCLEOTIDE SEQUENCE [LARGE SCALE GENOMIC DNA]</scope>
    <source>
        <strain evidence="7 8">AN3</strain>
    </source>
</reference>
<proteinExistence type="predicted"/>
<keyword evidence="2 7" id="KW-0238">DNA-binding</keyword>
<dbReference type="SUPFAM" id="SSF46785">
    <property type="entry name" value="Winged helix' DNA-binding domain"/>
    <property type="match status" value="1"/>
</dbReference>
<dbReference type="AlphaFoldDB" id="A0A839EGT3"/>
<dbReference type="PROSITE" id="PS51078">
    <property type="entry name" value="ICLR_ED"/>
    <property type="match status" value="1"/>
</dbReference>
<dbReference type="PANTHER" id="PTHR30136">
    <property type="entry name" value="HELIX-TURN-HELIX TRANSCRIPTIONAL REGULATOR, ICLR FAMILY"/>
    <property type="match status" value="1"/>
</dbReference>
<gene>
    <name evidence="7" type="ORF">FHW16_003172</name>
</gene>
<dbReference type="Proteomes" id="UP000549052">
    <property type="component" value="Unassembled WGS sequence"/>
</dbReference>
<keyword evidence="8" id="KW-1185">Reference proteome</keyword>
<dbReference type="InterPro" id="IPR050707">
    <property type="entry name" value="HTH_MetabolicPath_Reg"/>
</dbReference>
<name>A0A839EGT3_9HYPH</name>
<evidence type="ECO:0000256" key="2">
    <source>
        <dbReference type="ARBA" id="ARBA00023125"/>
    </source>
</evidence>
<evidence type="ECO:0000313" key="7">
    <source>
        <dbReference type="EMBL" id="MBA8879453.1"/>
    </source>
</evidence>
<keyword evidence="3" id="KW-0804">Transcription</keyword>
<feature type="domain" description="HTH iclR-type" evidence="5">
    <location>
        <begin position="18"/>
        <end position="81"/>
    </location>
</feature>
<dbReference type="SMART" id="SM00346">
    <property type="entry name" value="HTH_ICLR"/>
    <property type="match status" value="1"/>
</dbReference>
<protein>
    <submittedName>
        <fullName evidence="7">DNA-binding IclR family transcriptional regulator</fullName>
    </submittedName>
</protein>
<dbReference type="InterPro" id="IPR036388">
    <property type="entry name" value="WH-like_DNA-bd_sf"/>
</dbReference>
<evidence type="ECO:0000259" key="6">
    <source>
        <dbReference type="PROSITE" id="PS51078"/>
    </source>
</evidence>
<dbReference type="Pfam" id="PF01614">
    <property type="entry name" value="IclR_C"/>
    <property type="match status" value="1"/>
</dbReference>
<dbReference type="InterPro" id="IPR005471">
    <property type="entry name" value="Tscrpt_reg_IclR_N"/>
</dbReference>
<dbReference type="SUPFAM" id="SSF55781">
    <property type="entry name" value="GAF domain-like"/>
    <property type="match status" value="1"/>
</dbReference>
<dbReference type="GO" id="GO:0045892">
    <property type="term" value="P:negative regulation of DNA-templated transcription"/>
    <property type="evidence" value="ECO:0007669"/>
    <property type="project" value="TreeGrafter"/>
</dbReference>
<dbReference type="Gene3D" id="3.30.450.40">
    <property type="match status" value="1"/>
</dbReference>
<dbReference type="EMBL" id="JACGXN010000004">
    <property type="protein sequence ID" value="MBA8879453.1"/>
    <property type="molecule type" value="Genomic_DNA"/>
</dbReference>
<dbReference type="GO" id="GO:0003677">
    <property type="term" value="F:DNA binding"/>
    <property type="evidence" value="ECO:0007669"/>
    <property type="project" value="UniProtKB-KW"/>
</dbReference>
<dbReference type="RefSeq" id="WP_432652034.1">
    <property type="nucleotide sequence ID" value="NZ_JACGXN010000004.1"/>
</dbReference>
<feature type="domain" description="IclR-ED" evidence="6">
    <location>
        <begin position="82"/>
        <end position="266"/>
    </location>
</feature>
<dbReference type="InterPro" id="IPR036390">
    <property type="entry name" value="WH_DNA-bd_sf"/>
</dbReference>
<evidence type="ECO:0000313" key="8">
    <source>
        <dbReference type="Proteomes" id="UP000549052"/>
    </source>
</evidence>
<dbReference type="GO" id="GO:0003700">
    <property type="term" value="F:DNA-binding transcription factor activity"/>
    <property type="evidence" value="ECO:0007669"/>
    <property type="project" value="TreeGrafter"/>
</dbReference>